<organism evidence="2 3">
    <name type="scientific">Desmophyllum pertusum</name>
    <dbReference type="NCBI Taxonomy" id="174260"/>
    <lineage>
        <taxon>Eukaryota</taxon>
        <taxon>Metazoa</taxon>
        <taxon>Cnidaria</taxon>
        <taxon>Anthozoa</taxon>
        <taxon>Hexacorallia</taxon>
        <taxon>Scleractinia</taxon>
        <taxon>Caryophylliina</taxon>
        <taxon>Caryophylliidae</taxon>
        <taxon>Desmophyllum</taxon>
    </lineage>
</organism>
<dbReference type="EMBL" id="MU825873">
    <property type="protein sequence ID" value="KAJ7387705.1"/>
    <property type="molecule type" value="Genomic_DNA"/>
</dbReference>
<protein>
    <submittedName>
        <fullName evidence="2">Uncharacterized protein</fullName>
    </submittedName>
</protein>
<accession>A0A9X0D5K4</accession>
<dbReference type="AlphaFoldDB" id="A0A9X0D5K4"/>
<name>A0A9X0D5K4_9CNID</name>
<sequence>MSDPRLLVPSGSLPLETWCSGLNSHAQIPSCEEKLQAVDVDPAVCESNSMSESVKDAIEEATEILRSSTAFTENSVADVFKEKEKSFAETETTSFKMTSPTSTSSQRTPLLLPSQL</sequence>
<keyword evidence="3" id="KW-1185">Reference proteome</keyword>
<dbReference type="Proteomes" id="UP001163046">
    <property type="component" value="Unassembled WGS sequence"/>
</dbReference>
<reference evidence="2" key="1">
    <citation type="submission" date="2023-01" db="EMBL/GenBank/DDBJ databases">
        <title>Genome assembly of the deep-sea coral Lophelia pertusa.</title>
        <authorList>
            <person name="Herrera S."/>
            <person name="Cordes E."/>
        </authorList>
    </citation>
    <scope>NUCLEOTIDE SEQUENCE</scope>
    <source>
        <strain evidence="2">USNM1676648</strain>
        <tissue evidence="2">Polyp</tissue>
    </source>
</reference>
<proteinExistence type="predicted"/>
<feature type="region of interest" description="Disordered" evidence="1">
    <location>
        <begin position="89"/>
        <end position="116"/>
    </location>
</feature>
<feature type="compositionally biased region" description="Low complexity" evidence="1">
    <location>
        <begin position="98"/>
        <end position="116"/>
    </location>
</feature>
<gene>
    <name evidence="2" type="ORF">OS493_001047</name>
</gene>
<comment type="caution">
    <text evidence="2">The sequence shown here is derived from an EMBL/GenBank/DDBJ whole genome shotgun (WGS) entry which is preliminary data.</text>
</comment>
<evidence type="ECO:0000313" key="3">
    <source>
        <dbReference type="Proteomes" id="UP001163046"/>
    </source>
</evidence>
<evidence type="ECO:0000313" key="2">
    <source>
        <dbReference type="EMBL" id="KAJ7387705.1"/>
    </source>
</evidence>
<evidence type="ECO:0000256" key="1">
    <source>
        <dbReference type="SAM" id="MobiDB-lite"/>
    </source>
</evidence>